<evidence type="ECO:0000259" key="14">
    <source>
        <dbReference type="PROSITE" id="PS52004"/>
    </source>
</evidence>
<dbReference type="InterPro" id="IPR020841">
    <property type="entry name" value="PKS_Beta-ketoAc_synthase_dom"/>
</dbReference>
<comment type="caution">
    <text evidence="15">The sequence shown here is derived from an EMBL/GenBank/DDBJ whole genome shotgun (WGS) entry which is preliminary data.</text>
</comment>
<dbReference type="Pfam" id="PF00109">
    <property type="entry name" value="ketoacyl-synt"/>
    <property type="match status" value="1"/>
</dbReference>
<evidence type="ECO:0000313" key="16">
    <source>
        <dbReference type="Proteomes" id="UP000176645"/>
    </source>
</evidence>
<dbReference type="Proteomes" id="UP000176645">
    <property type="component" value="Unassembled WGS sequence"/>
</dbReference>
<keyword evidence="4" id="KW-1003">Cell membrane</keyword>
<dbReference type="AlphaFoldDB" id="A0A1G1WF27"/>
<evidence type="ECO:0000256" key="7">
    <source>
        <dbReference type="ARBA" id="ARBA00022692"/>
    </source>
</evidence>
<keyword evidence="9" id="KW-0472">Membrane</keyword>
<sequence length="416" mass="44892">MKRVVVTGMGIVSNLGNDLQTFWNNLAEGRSGIRRITRFDTSRHRCQIAGEVDFDAEKEIGDLPNIRTDRMARASQYIVSATKQAISQSGFPYRTLADQIRAKVTVEIGANLIAMDRIAREVIKVATKGARHALPTMVPIVMNNAPAYWVQRVFGFHGGGGASGNACATGGKAIIHAAEAIKTGRALVGIAGATEDAIESTTIDSFGNSTALCTRYNNNPQRGSRPFDVDRCGFVPSEGAAVLFLEDYELAKWRGAHILAEIAGYGITSDADHITSPEESGKWQAWAMEDAMVMAHILPEEIDLISAHGTSTLLNDKTESIAIWRAYGEPAGSIPVIATKSQIGHGMSAAMVQESVALIQMMNEGVIIPTINLDHPDPECQLRHAREVTRKDIKVATKNGFGFGGGNVCIIYRNGK</sequence>
<dbReference type="Pfam" id="PF02801">
    <property type="entry name" value="Ketoacyl-synt_C"/>
    <property type="match status" value="1"/>
</dbReference>
<keyword evidence="7" id="KW-0812">Transmembrane</keyword>
<dbReference type="GO" id="GO:0005886">
    <property type="term" value="C:plasma membrane"/>
    <property type="evidence" value="ECO:0007669"/>
    <property type="project" value="UniProtKB-SubCell"/>
</dbReference>
<evidence type="ECO:0000256" key="12">
    <source>
        <dbReference type="ARBA" id="ARBA00041756"/>
    </source>
</evidence>
<dbReference type="InterPro" id="IPR014031">
    <property type="entry name" value="Ketoacyl_synth_C"/>
</dbReference>
<comment type="subcellular location">
    <subcellularLocation>
        <location evidence="1">Cell inner membrane</location>
    </subcellularLocation>
</comment>
<comment type="function">
    <text evidence="10">Proposed to synthesize NOD factor fatty acyl chain. Involved in the synthesis of a highly unsaturated fatty acid moiety, which forms part of a lipo-oligosaccharide that is responsible for host specificity.</text>
</comment>
<dbReference type="GO" id="GO:0006633">
    <property type="term" value="P:fatty acid biosynthetic process"/>
    <property type="evidence" value="ECO:0007669"/>
    <property type="project" value="TreeGrafter"/>
</dbReference>
<evidence type="ECO:0000256" key="5">
    <source>
        <dbReference type="ARBA" id="ARBA00022519"/>
    </source>
</evidence>
<evidence type="ECO:0000256" key="11">
    <source>
        <dbReference type="ARBA" id="ARBA00039445"/>
    </source>
</evidence>
<evidence type="ECO:0000256" key="8">
    <source>
        <dbReference type="ARBA" id="ARBA00022989"/>
    </source>
</evidence>
<keyword evidence="5" id="KW-0997">Cell inner membrane</keyword>
<dbReference type="SMART" id="SM00825">
    <property type="entry name" value="PKS_KS"/>
    <property type="match status" value="1"/>
</dbReference>
<dbReference type="Gene3D" id="3.40.47.10">
    <property type="match status" value="2"/>
</dbReference>
<feature type="domain" description="Ketosynthase family 3 (KS3)" evidence="14">
    <location>
        <begin position="1"/>
        <end position="414"/>
    </location>
</feature>
<dbReference type="EMBL" id="MHCU01000073">
    <property type="protein sequence ID" value="OGY26306.1"/>
    <property type="molecule type" value="Genomic_DNA"/>
</dbReference>
<keyword evidence="6 13" id="KW-0808">Transferase</keyword>
<keyword evidence="8" id="KW-1133">Transmembrane helix</keyword>
<evidence type="ECO:0000256" key="6">
    <source>
        <dbReference type="ARBA" id="ARBA00022679"/>
    </source>
</evidence>
<evidence type="ECO:0000256" key="10">
    <source>
        <dbReference type="ARBA" id="ARBA00037576"/>
    </source>
</evidence>
<organism evidence="15 16">
    <name type="scientific">Candidatus Woykebacteria bacterium RBG_19FT_COMBO_43_10</name>
    <dbReference type="NCBI Taxonomy" id="1802598"/>
    <lineage>
        <taxon>Bacteria</taxon>
        <taxon>Candidatus Woykeibacteriota</taxon>
    </lineage>
</organism>
<dbReference type="InterPro" id="IPR014030">
    <property type="entry name" value="Ketoacyl_synth_N"/>
</dbReference>
<reference evidence="15 16" key="1">
    <citation type="journal article" date="2016" name="Nat. Commun.">
        <title>Thousands of microbial genomes shed light on interconnected biogeochemical processes in an aquifer system.</title>
        <authorList>
            <person name="Anantharaman K."/>
            <person name="Brown C.T."/>
            <person name="Hug L.A."/>
            <person name="Sharon I."/>
            <person name="Castelle C.J."/>
            <person name="Probst A.J."/>
            <person name="Thomas B.C."/>
            <person name="Singh A."/>
            <person name="Wilkins M.J."/>
            <person name="Karaoz U."/>
            <person name="Brodie E.L."/>
            <person name="Williams K.H."/>
            <person name="Hubbard S.S."/>
            <person name="Banfield J.F."/>
        </authorList>
    </citation>
    <scope>NUCLEOTIDE SEQUENCE [LARGE SCALE GENOMIC DNA]</scope>
</reference>
<dbReference type="InterPro" id="IPR016039">
    <property type="entry name" value="Thiolase-like"/>
</dbReference>
<evidence type="ECO:0000256" key="3">
    <source>
        <dbReference type="ARBA" id="ARBA00022458"/>
    </source>
</evidence>
<evidence type="ECO:0000313" key="15">
    <source>
        <dbReference type="EMBL" id="OGY26306.1"/>
    </source>
</evidence>
<keyword evidence="3" id="KW-0536">Nodulation</keyword>
<evidence type="ECO:0000256" key="2">
    <source>
        <dbReference type="ARBA" id="ARBA00008467"/>
    </source>
</evidence>
<evidence type="ECO:0000256" key="1">
    <source>
        <dbReference type="ARBA" id="ARBA00004533"/>
    </source>
</evidence>
<comment type="similarity">
    <text evidence="2 13">Belongs to the thiolase-like superfamily. Beta-ketoacyl-ACP synthases family.</text>
</comment>
<protein>
    <recommendedName>
        <fullName evidence="11">Nodulation protein E</fullName>
    </recommendedName>
    <alternativeName>
        <fullName evidence="12">Host-specificity of nodulation protein B</fullName>
    </alternativeName>
</protein>
<dbReference type="CDD" id="cd00834">
    <property type="entry name" value="KAS_I_II"/>
    <property type="match status" value="1"/>
</dbReference>
<evidence type="ECO:0000256" key="4">
    <source>
        <dbReference type="ARBA" id="ARBA00022475"/>
    </source>
</evidence>
<evidence type="ECO:0000256" key="9">
    <source>
        <dbReference type="ARBA" id="ARBA00023136"/>
    </source>
</evidence>
<accession>A0A1G1WF27</accession>
<dbReference type="InterPro" id="IPR000794">
    <property type="entry name" value="Beta-ketoacyl_synthase"/>
</dbReference>
<gene>
    <name evidence="15" type="ORF">A2Z42_04395</name>
</gene>
<evidence type="ECO:0000256" key="13">
    <source>
        <dbReference type="RuleBase" id="RU003694"/>
    </source>
</evidence>
<dbReference type="SUPFAM" id="SSF53901">
    <property type="entry name" value="Thiolase-like"/>
    <property type="match status" value="2"/>
</dbReference>
<dbReference type="PANTHER" id="PTHR11712:SF352">
    <property type="entry name" value="3-OXOACYL-[ACYL-CARRIER-PROTEIN] SYNTHASE"/>
    <property type="match status" value="1"/>
</dbReference>
<dbReference type="PROSITE" id="PS52004">
    <property type="entry name" value="KS3_2"/>
    <property type="match status" value="1"/>
</dbReference>
<proteinExistence type="inferred from homology"/>
<dbReference type="PANTHER" id="PTHR11712">
    <property type="entry name" value="POLYKETIDE SYNTHASE-RELATED"/>
    <property type="match status" value="1"/>
</dbReference>
<name>A0A1G1WF27_9BACT</name>
<dbReference type="GO" id="GO:0004315">
    <property type="term" value="F:3-oxoacyl-[acyl-carrier-protein] synthase activity"/>
    <property type="evidence" value="ECO:0007669"/>
    <property type="project" value="TreeGrafter"/>
</dbReference>